<dbReference type="GO" id="GO:0004781">
    <property type="term" value="F:sulfate adenylyltransferase (ATP) activity"/>
    <property type="evidence" value="ECO:0007669"/>
    <property type="project" value="TreeGrafter"/>
</dbReference>
<evidence type="ECO:0000256" key="3">
    <source>
        <dbReference type="ARBA" id="ARBA00022679"/>
    </source>
</evidence>
<dbReference type="Gene3D" id="3.40.50.300">
    <property type="entry name" value="P-loop containing nucleotide triphosphate hydrolases"/>
    <property type="match status" value="1"/>
</dbReference>
<keyword evidence="6 8" id="KW-0418">Kinase</keyword>
<dbReference type="NCBIfam" id="NF003013">
    <property type="entry name" value="PRK03846.1"/>
    <property type="match status" value="1"/>
</dbReference>
<dbReference type="InterPro" id="IPR027417">
    <property type="entry name" value="P-loop_NTPase"/>
</dbReference>
<dbReference type="GO" id="GO:0070814">
    <property type="term" value="P:hydrogen sulfide biosynthetic process"/>
    <property type="evidence" value="ECO:0007669"/>
    <property type="project" value="UniProtKB-UniPathway"/>
</dbReference>
<protein>
    <recommendedName>
        <fullName evidence="2 6">Adenylyl-sulfate kinase</fullName>
        <ecNumber evidence="2 6">2.7.1.25</ecNumber>
    </recommendedName>
</protein>
<dbReference type="HOGENOM" id="CLU_046932_2_1_10"/>
<keyword evidence="4 6" id="KW-0547">Nucleotide-binding</keyword>
<organism evidence="8 9">
    <name type="scientific">Spirosoma linguale (strain ATCC 33905 / DSM 74 / LMG 10896 / Claus 1)</name>
    <dbReference type="NCBI Taxonomy" id="504472"/>
    <lineage>
        <taxon>Bacteria</taxon>
        <taxon>Pseudomonadati</taxon>
        <taxon>Bacteroidota</taxon>
        <taxon>Cytophagia</taxon>
        <taxon>Cytophagales</taxon>
        <taxon>Cytophagaceae</taxon>
        <taxon>Spirosoma</taxon>
    </lineage>
</organism>
<comment type="pathway">
    <text evidence="6">Sulfur metabolism; hydrogen sulfide biosynthesis; sulfite from sulfate: step 2/3.</text>
</comment>
<evidence type="ECO:0000259" key="7">
    <source>
        <dbReference type="Pfam" id="PF01583"/>
    </source>
</evidence>
<dbReference type="GO" id="GO:0005524">
    <property type="term" value="F:ATP binding"/>
    <property type="evidence" value="ECO:0007669"/>
    <property type="project" value="UniProtKB-KW"/>
</dbReference>
<feature type="domain" description="APS kinase" evidence="7">
    <location>
        <begin position="5"/>
        <end position="152"/>
    </location>
</feature>
<dbReference type="STRING" id="504472.Slin_5380"/>
<dbReference type="GO" id="GO:0005737">
    <property type="term" value="C:cytoplasm"/>
    <property type="evidence" value="ECO:0007669"/>
    <property type="project" value="TreeGrafter"/>
</dbReference>
<keyword evidence="5 6" id="KW-0067">ATP-binding</keyword>
<sequence>MNTNAIVIWLTGLSGAGKTTIAQELVRQLSRQGVKACNLDGDQLRKGLNANLSYSEADRTENVRRTAEVAKLMADNGIVPIVSLISPTQAMRSLARSIVSDHRFVLVYVNAPLALCEQRDVKQLYKKARLGLVTQFTGIDAAYEAPHDYDIELLTAYQDVLTCTASIQQYITHAYSTIDQ</sequence>
<comment type="catalytic activity">
    <reaction evidence="1 6">
        <text>adenosine 5'-phosphosulfate + ATP = 3'-phosphoadenylyl sulfate + ADP + H(+)</text>
        <dbReference type="Rhea" id="RHEA:24152"/>
        <dbReference type="ChEBI" id="CHEBI:15378"/>
        <dbReference type="ChEBI" id="CHEBI:30616"/>
        <dbReference type="ChEBI" id="CHEBI:58243"/>
        <dbReference type="ChEBI" id="CHEBI:58339"/>
        <dbReference type="ChEBI" id="CHEBI:456216"/>
        <dbReference type="EC" id="2.7.1.25"/>
    </reaction>
</comment>
<evidence type="ECO:0000256" key="1">
    <source>
        <dbReference type="ARBA" id="ARBA00001823"/>
    </source>
</evidence>
<dbReference type="GO" id="GO:0004020">
    <property type="term" value="F:adenylylsulfate kinase activity"/>
    <property type="evidence" value="ECO:0007669"/>
    <property type="project" value="UniProtKB-EC"/>
</dbReference>
<evidence type="ECO:0000256" key="5">
    <source>
        <dbReference type="ARBA" id="ARBA00022840"/>
    </source>
</evidence>
<accession>D2QF03</accession>
<dbReference type="CDD" id="cd02027">
    <property type="entry name" value="APSK"/>
    <property type="match status" value="1"/>
</dbReference>
<comment type="function">
    <text evidence="6">Catalyzes the synthesis of activated sulfate.</text>
</comment>
<dbReference type="InterPro" id="IPR002891">
    <property type="entry name" value="APS"/>
</dbReference>
<dbReference type="eggNOG" id="COG0529">
    <property type="taxonomic scope" value="Bacteria"/>
</dbReference>
<proteinExistence type="inferred from homology"/>
<evidence type="ECO:0000256" key="6">
    <source>
        <dbReference type="RuleBase" id="RU004347"/>
    </source>
</evidence>
<dbReference type="UniPathway" id="UPA00140">
    <property type="reaction ID" value="UER00205"/>
</dbReference>
<dbReference type="EC" id="2.7.1.25" evidence="2 6"/>
<evidence type="ECO:0000313" key="8">
    <source>
        <dbReference type="EMBL" id="ADB41347.1"/>
    </source>
</evidence>
<dbReference type="InterPro" id="IPR059117">
    <property type="entry name" value="APS_kinase_dom"/>
</dbReference>
<name>D2QF03_SPILD</name>
<dbReference type="KEGG" id="sli:Slin_5380"/>
<evidence type="ECO:0000256" key="2">
    <source>
        <dbReference type="ARBA" id="ARBA00012121"/>
    </source>
</evidence>
<dbReference type="EMBL" id="CP001769">
    <property type="protein sequence ID" value="ADB41347.1"/>
    <property type="molecule type" value="Genomic_DNA"/>
</dbReference>
<dbReference type="PANTHER" id="PTHR42700:SF1">
    <property type="entry name" value="SULFATE ADENYLYLTRANSFERASE"/>
    <property type="match status" value="1"/>
</dbReference>
<dbReference type="GO" id="GO:0010134">
    <property type="term" value="P:sulfate assimilation via adenylyl sulfate reduction"/>
    <property type="evidence" value="ECO:0007669"/>
    <property type="project" value="TreeGrafter"/>
</dbReference>
<dbReference type="GO" id="GO:0019379">
    <property type="term" value="P:sulfate assimilation, phosphoadenylyl sulfate reduction by phosphoadenylyl-sulfate reductase (thioredoxin)"/>
    <property type="evidence" value="ECO:0007669"/>
    <property type="project" value="TreeGrafter"/>
</dbReference>
<comment type="similarity">
    <text evidence="6">Belongs to the APS kinase family.</text>
</comment>
<reference evidence="8 9" key="1">
    <citation type="journal article" date="2010" name="Stand. Genomic Sci.">
        <title>Complete genome sequence of Spirosoma linguale type strain (1).</title>
        <authorList>
            <person name="Lail K."/>
            <person name="Sikorski J."/>
            <person name="Saunders E."/>
            <person name="Lapidus A."/>
            <person name="Glavina Del Rio T."/>
            <person name="Copeland A."/>
            <person name="Tice H."/>
            <person name="Cheng J.-F."/>
            <person name="Lucas S."/>
            <person name="Nolan M."/>
            <person name="Bruce D."/>
            <person name="Goodwin L."/>
            <person name="Pitluck S."/>
            <person name="Ivanova N."/>
            <person name="Mavromatis K."/>
            <person name="Ovchinnikova G."/>
            <person name="Pati A."/>
            <person name="Chen A."/>
            <person name="Palaniappan K."/>
            <person name="Land M."/>
            <person name="Hauser L."/>
            <person name="Chang Y.-J."/>
            <person name="Jeffries C.D."/>
            <person name="Chain P."/>
            <person name="Brettin T."/>
            <person name="Detter J.C."/>
            <person name="Schuetze A."/>
            <person name="Rohde M."/>
            <person name="Tindall B.J."/>
            <person name="Goeker M."/>
            <person name="Bristow J."/>
            <person name="Eisen J.A."/>
            <person name="Markowitz V."/>
            <person name="Hugenholtz P."/>
            <person name="Kyrpides N.C."/>
            <person name="Klenk H.-P."/>
            <person name="Chen F."/>
        </authorList>
    </citation>
    <scope>NUCLEOTIDE SEQUENCE [LARGE SCALE GENOMIC DNA]</scope>
    <source>
        <strain evidence="9">ATCC 33905 / DSM 74 / LMG 10896 / Claus 1</strain>
    </source>
</reference>
<gene>
    <name evidence="8" type="ordered locus">Slin_5380</name>
</gene>
<dbReference type="Proteomes" id="UP000002028">
    <property type="component" value="Chromosome"/>
</dbReference>
<dbReference type="AlphaFoldDB" id="D2QF03"/>
<dbReference type="PANTHER" id="PTHR42700">
    <property type="entry name" value="SULFATE ADENYLYLTRANSFERASE"/>
    <property type="match status" value="1"/>
</dbReference>
<keyword evidence="9" id="KW-1185">Reference proteome</keyword>
<dbReference type="SUPFAM" id="SSF52540">
    <property type="entry name" value="P-loop containing nucleoside triphosphate hydrolases"/>
    <property type="match status" value="1"/>
</dbReference>
<dbReference type="InterPro" id="IPR050512">
    <property type="entry name" value="Sulf_AdTrans/APS_kinase"/>
</dbReference>
<keyword evidence="3 6" id="KW-0808">Transferase</keyword>
<evidence type="ECO:0000256" key="4">
    <source>
        <dbReference type="ARBA" id="ARBA00022741"/>
    </source>
</evidence>
<dbReference type="Pfam" id="PF01583">
    <property type="entry name" value="APS_kinase"/>
    <property type="match status" value="1"/>
</dbReference>
<dbReference type="RefSeq" id="WP_012929843.1">
    <property type="nucleotide sequence ID" value="NC_013730.1"/>
</dbReference>
<dbReference type="NCBIfam" id="TIGR00455">
    <property type="entry name" value="apsK"/>
    <property type="match status" value="1"/>
</dbReference>
<evidence type="ECO:0000313" key="9">
    <source>
        <dbReference type="Proteomes" id="UP000002028"/>
    </source>
</evidence>